<feature type="compositionally biased region" description="Basic and acidic residues" evidence="2">
    <location>
        <begin position="1473"/>
        <end position="1485"/>
    </location>
</feature>
<feature type="compositionally biased region" description="Basic and acidic residues" evidence="2">
    <location>
        <begin position="856"/>
        <end position="869"/>
    </location>
</feature>
<feature type="compositionally biased region" description="Low complexity" evidence="2">
    <location>
        <begin position="931"/>
        <end position="949"/>
    </location>
</feature>
<feature type="region of interest" description="Disordered" evidence="2">
    <location>
        <begin position="1432"/>
        <end position="1461"/>
    </location>
</feature>
<feature type="compositionally biased region" description="Basic and acidic residues" evidence="2">
    <location>
        <begin position="682"/>
        <end position="695"/>
    </location>
</feature>
<comment type="caution">
    <text evidence="3">The sequence shown here is derived from an EMBL/GenBank/DDBJ whole genome shotgun (WGS) entry which is preliminary data.</text>
</comment>
<dbReference type="EMBL" id="MCGO01000057">
    <property type="protein sequence ID" value="ORY36118.1"/>
    <property type="molecule type" value="Genomic_DNA"/>
</dbReference>
<protein>
    <submittedName>
        <fullName evidence="3">Uncharacterized protein</fullName>
    </submittedName>
</protein>
<proteinExistence type="predicted"/>
<feature type="compositionally biased region" description="Acidic residues" evidence="2">
    <location>
        <begin position="870"/>
        <end position="880"/>
    </location>
</feature>
<dbReference type="PANTHER" id="PTHR35711">
    <property type="entry name" value="EXPRESSED PROTEIN"/>
    <property type="match status" value="1"/>
</dbReference>
<dbReference type="InterPro" id="IPR018247">
    <property type="entry name" value="EF_Hand_1_Ca_BS"/>
</dbReference>
<feature type="compositionally biased region" description="Polar residues" evidence="2">
    <location>
        <begin position="1432"/>
        <end position="1450"/>
    </location>
</feature>
<feature type="compositionally biased region" description="Polar residues" evidence="2">
    <location>
        <begin position="1204"/>
        <end position="1214"/>
    </location>
</feature>
<feature type="coiled-coil region" evidence="1">
    <location>
        <begin position="265"/>
        <end position="292"/>
    </location>
</feature>
<name>A0A1Y2BMX4_9FUNG</name>
<feature type="region of interest" description="Disordered" evidence="2">
    <location>
        <begin position="961"/>
        <end position="983"/>
    </location>
</feature>
<dbReference type="OrthoDB" id="2125770at2759"/>
<feature type="region of interest" description="Disordered" evidence="2">
    <location>
        <begin position="672"/>
        <end position="695"/>
    </location>
</feature>
<gene>
    <name evidence="3" type="ORF">BCR33DRAFT_722215</name>
</gene>
<feature type="coiled-coil region" evidence="1">
    <location>
        <begin position="706"/>
        <end position="757"/>
    </location>
</feature>
<feature type="compositionally biased region" description="Acidic residues" evidence="2">
    <location>
        <begin position="1259"/>
        <end position="1283"/>
    </location>
</feature>
<dbReference type="Proteomes" id="UP000193642">
    <property type="component" value="Unassembled WGS sequence"/>
</dbReference>
<feature type="region of interest" description="Disordered" evidence="2">
    <location>
        <begin position="920"/>
        <end position="949"/>
    </location>
</feature>
<evidence type="ECO:0000313" key="4">
    <source>
        <dbReference type="Proteomes" id="UP000193642"/>
    </source>
</evidence>
<organism evidence="3 4">
    <name type="scientific">Rhizoclosmatium globosum</name>
    <dbReference type="NCBI Taxonomy" id="329046"/>
    <lineage>
        <taxon>Eukaryota</taxon>
        <taxon>Fungi</taxon>
        <taxon>Fungi incertae sedis</taxon>
        <taxon>Chytridiomycota</taxon>
        <taxon>Chytridiomycota incertae sedis</taxon>
        <taxon>Chytridiomycetes</taxon>
        <taxon>Chytridiales</taxon>
        <taxon>Chytriomycetaceae</taxon>
        <taxon>Rhizoclosmatium</taxon>
    </lineage>
</organism>
<feature type="region of interest" description="Disordered" evidence="2">
    <location>
        <begin position="1821"/>
        <end position="1860"/>
    </location>
</feature>
<sequence length="1877" mass="209062">MEPSTESNRFPALAVESTARESDFENMFQETQRNSVLDLQSLDDLNRVFSEALSGNHVAPMKAVFAHAKHLRESLSSDASKDVRMALDAAIVEFNAILESQTQLNITEKSVLDLEALPLDDEDDNETTIHVESTTVNKEQLTITSAFDLLDIPDGNIAFDEEDDDAKEQEIIQDALDILGAADEAFAFDEDEDAQEMAEDLCEKQKEISDVLDILGAAEGAITFEEEDEDDDQDIVISTTTATGTTTTVHAHSHLHHHHSTLSRADHQDQEIARLSKEIDKLKREKQMIIDASVNMSLRGFIAEEFDEDDFENDGGDQDEDDDGYEEDEEVDEDDIDDFEEGEALGGVEVARGRTGMRVERESLTGGKISAKERDELHAQWLDDHNVHDAAASLKNIGTEIGEIQLQFGAALSSNDPAAIQSVIERCHSFKESCSALFANLSAKITNSDFNDASAQLMENINMTLAAFEDITGARKRSSMSYGDDQEEQENQEADNVVNNDRATENDETDSACDGIILQQTTTSTHNLNRTSGTSSTTVQHIMMSPGDLMKTLSRADEAFGMTDGSQDDDTYTVVPPPQPMSDHQKALVEQLELLKAKSVQDQKTRQAKMDAYQAQQDKLVALREQLKGLKEVAVSGGGGSGGAQSEGAAVERVRRLREMQEVFRTLTAAGDDDITQQQQPKGKEVVPDTAESREGIVDEKQRAEYADKMRALARYRDELQGQENEITVLRDQLSELRQAKALLDEKKRLLAQVLEARGVKAGDDEDDEGKQQDEKRASTLRPDYVRLFDMLSNSNAVIDDVEELGEEVKNNGDPELSALEERLDVLRESQEAMRSEANGRRGVVTASSASKSVKFRSDVEQIQRHMSLDDVEEWEEEQEERGKNRGGSTGGGEEEGKDQIDLSVEQLLAKLLENSVREHQARKLATTDASRQSLKQQSQPKQPQRSSDVDLSLLVSAFESQTGTALSTEEREYLQQSLSQRDSKLNESMRDIWDGKMTGYEDVEVETFGDPCCTEGEPCEESYKFPTKDGKRHSGRYGCDSETASAEMTPAQMSPVRERMEVDVEDDIEVAAGSAAGFDDVDEAQIEDASRKIEDGISQILIHISELKKTDVDFNKPEHVRAYSDLFGSLSGQLQQFMEARSTIHQFRSVLAKQKSLKAGLEAKSVPEVNNAPANAPPSVKQELPNFMKRPAPLQAERVVAPTTISSIDSAPSTRRETDVNNKQPSRKFSDNFDSIDEMVYARRARREQEENNICQEQDMEEDDFDREEEPQNEEDDDEEERTLDAKGVYRLHEYRGRRREDGGMYSWVEAAKVDEMEVEELKRANEIVQARLKASAAAEAVAQSTVRKIEQCGTAEGQNQHVLDGYSKRLYNQVKDSIYRGAANTISKYENEPFFLVNTFKGLQKLDSPYLRQKFLLLLDSVLEERDQINSETGDFSTTPNRESSTAQEFEDDDDEEGNEYEEEINSAVESPRRDYYTRSESESPVRVSRAFDDLDLSPSKASVAESDVDSSYGARIAKCISALINDSPPSSKFSDSQISNLQNFLMGLVHAELDSASGYDDDDNDFLDYNEMDESITIRGSLPDDAVSTLMDDMNVMLEERLNRYIGLHVHRVRRALVNESLDCVREVLQEARLLAEAGWARKVARQEEEKYLRRKGVKERVEAAECALRDSAQRRAAVNASMATSASVGNYRGSRNVYSVAPSASSSHVVASRDEPGLSLESKRGGVKGADRLVMRRNRMYQNVEESNVSNVNARQSQREAIESMLKSIAVNESANIFKEENMEPIVIEREEKGGKRFFTTPRDESVSPASTIKASAINKSGGPRQFGAGVKTSSARLSEAMGERGKSNWSSAGNWSNVRSTSASTLVDRMDC</sequence>
<feature type="region of interest" description="Disordered" evidence="2">
    <location>
        <begin position="1028"/>
        <end position="1056"/>
    </location>
</feature>
<accession>A0A1Y2BMX4</accession>
<feature type="compositionally biased region" description="Acidic residues" evidence="2">
    <location>
        <begin position="484"/>
        <end position="493"/>
    </location>
</feature>
<feature type="compositionally biased region" description="Acidic residues" evidence="2">
    <location>
        <begin position="1451"/>
        <end position="1461"/>
    </location>
</feature>
<keyword evidence="4" id="KW-1185">Reference proteome</keyword>
<evidence type="ECO:0000313" key="3">
    <source>
        <dbReference type="EMBL" id="ORY36118.1"/>
    </source>
</evidence>
<feature type="region of interest" description="Disordered" evidence="2">
    <location>
        <begin position="831"/>
        <end position="899"/>
    </location>
</feature>
<feature type="compositionally biased region" description="Basic and acidic residues" evidence="2">
    <location>
        <begin position="831"/>
        <end position="840"/>
    </location>
</feature>
<reference evidence="3 4" key="1">
    <citation type="submission" date="2016-07" db="EMBL/GenBank/DDBJ databases">
        <title>Pervasive Adenine N6-methylation of Active Genes in Fungi.</title>
        <authorList>
            <consortium name="DOE Joint Genome Institute"/>
            <person name="Mondo S.J."/>
            <person name="Dannebaum R.O."/>
            <person name="Kuo R.C."/>
            <person name="Labutti K."/>
            <person name="Haridas S."/>
            <person name="Kuo A."/>
            <person name="Salamov A."/>
            <person name="Ahrendt S.R."/>
            <person name="Lipzen A."/>
            <person name="Sullivan W."/>
            <person name="Andreopoulos W.B."/>
            <person name="Clum A."/>
            <person name="Lindquist E."/>
            <person name="Daum C."/>
            <person name="Ramamoorthy G.K."/>
            <person name="Gryganskyi A."/>
            <person name="Culley D."/>
            <person name="Magnuson J.K."/>
            <person name="James T.Y."/>
            <person name="O'Malley M.A."/>
            <person name="Stajich J.E."/>
            <person name="Spatafora J.W."/>
            <person name="Visel A."/>
            <person name="Grigoriev I.V."/>
        </authorList>
    </citation>
    <scope>NUCLEOTIDE SEQUENCE [LARGE SCALE GENOMIC DNA]</scope>
    <source>
        <strain evidence="3 4">JEL800</strain>
    </source>
</reference>
<feature type="region of interest" description="Disordered" evidence="2">
    <location>
        <begin position="1200"/>
        <end position="1232"/>
    </location>
</feature>
<feature type="region of interest" description="Disordered" evidence="2">
    <location>
        <begin position="1248"/>
        <end position="1283"/>
    </location>
</feature>
<evidence type="ECO:0000256" key="2">
    <source>
        <dbReference type="SAM" id="MobiDB-lite"/>
    </source>
</evidence>
<dbReference type="PROSITE" id="PS00018">
    <property type="entry name" value="EF_HAND_1"/>
    <property type="match status" value="1"/>
</dbReference>
<keyword evidence="1" id="KW-0175">Coiled coil</keyword>
<feature type="region of interest" description="Disordered" evidence="2">
    <location>
        <begin position="477"/>
        <end position="512"/>
    </location>
</feature>
<dbReference type="STRING" id="329046.A0A1Y2BMX4"/>
<feature type="region of interest" description="Disordered" evidence="2">
    <location>
        <begin position="1466"/>
        <end position="1485"/>
    </location>
</feature>
<feature type="region of interest" description="Disordered" evidence="2">
    <location>
        <begin position="306"/>
        <end position="342"/>
    </location>
</feature>
<evidence type="ECO:0000256" key="1">
    <source>
        <dbReference type="SAM" id="Coils"/>
    </source>
</evidence>
<dbReference type="PANTHER" id="PTHR35711:SF1">
    <property type="entry name" value="ECTODERMAL, ISOFORM F"/>
    <property type="match status" value="1"/>
</dbReference>
<feature type="compositionally biased region" description="Low complexity" evidence="2">
    <location>
        <begin position="844"/>
        <end position="853"/>
    </location>
</feature>